<evidence type="ECO:0000313" key="2">
    <source>
        <dbReference type="Proteomes" id="UP000650524"/>
    </source>
</evidence>
<name>A0A8J6MZG7_9DELT</name>
<dbReference type="AlphaFoldDB" id="A0A8J6MZG7"/>
<evidence type="ECO:0000313" key="1">
    <source>
        <dbReference type="EMBL" id="MBC8178037.1"/>
    </source>
</evidence>
<dbReference type="Gene3D" id="3.40.50.11440">
    <property type="match status" value="1"/>
</dbReference>
<protein>
    <submittedName>
        <fullName evidence="1">DUF362 domain-containing protein</fullName>
    </submittedName>
</protein>
<proteinExistence type="predicted"/>
<organism evidence="1 2">
    <name type="scientific">Candidatus Desulfacyla euxinica</name>
    <dbReference type="NCBI Taxonomy" id="2841693"/>
    <lineage>
        <taxon>Bacteria</taxon>
        <taxon>Deltaproteobacteria</taxon>
        <taxon>Candidatus Desulfacyla</taxon>
    </lineage>
</organism>
<accession>A0A8J6MZG7</accession>
<dbReference type="Proteomes" id="UP000650524">
    <property type="component" value="Unassembled WGS sequence"/>
</dbReference>
<reference evidence="1 2" key="1">
    <citation type="submission" date="2020-08" db="EMBL/GenBank/DDBJ databases">
        <title>Bridging the membrane lipid divide: bacteria of the FCB group superphylum have the potential to synthesize archaeal ether lipids.</title>
        <authorList>
            <person name="Villanueva L."/>
            <person name="Von Meijenfeldt F.A.B."/>
            <person name="Westbye A.B."/>
            <person name="Yadav S."/>
            <person name="Hopmans E.C."/>
            <person name="Dutilh B.E."/>
            <person name="Sinninghe Damste J.S."/>
        </authorList>
    </citation>
    <scope>NUCLEOTIDE SEQUENCE [LARGE SCALE GENOMIC DNA]</scope>
    <source>
        <strain evidence="1">NIOZ-UU27</strain>
    </source>
</reference>
<comment type="caution">
    <text evidence="1">The sequence shown here is derived from an EMBL/GenBank/DDBJ whole genome shotgun (WGS) entry which is preliminary data.</text>
</comment>
<sequence>METDTTFQLKLPKMRMVLQRFDVPPAVDVLAEVDKEWMNIKDHLDLPQGSSVAMAVGSRGISNLAAVVRAVATKLKEAGYNPFVTPAMGSHGGATAEGQTEVLAARGITEESVGVPVRATMAVEPMGEVDGIPLFLDRLAHGADGIVLINRIKPHTNFIGPTESGLIKIMAIGLGNQAGAEHYHRLSVVRSQYEIISTAGKELLKKSRVLFGVGMVENQDHETAKVAMALARDIETVETELLKMARACLPTLPLKEIDFLIIDEMGKDISGEGIDPNVVGRDVLAYGVKRPSPKITRIFVRDLTEGSEGSAVGISQADFTTQRLVDKIDFPATIINCVTACGPEGGMIPFTFPNDREAIAVALKTLRPCNAEDIRLVHIKNTMELTSMMVSMGCLASLDKDQIGSIGEEDLELEFDGSGNLISRVGNVNQ</sequence>
<gene>
    <name evidence="1" type="ORF">H8E19_11590</name>
</gene>
<dbReference type="EMBL" id="JACNJD010000252">
    <property type="protein sequence ID" value="MBC8178037.1"/>
    <property type="molecule type" value="Genomic_DNA"/>
</dbReference>